<name>A0A9P7E552_9AGAM</name>
<dbReference type="PANTHER" id="PTHR33048">
    <property type="entry name" value="PTH11-LIKE INTEGRAL MEMBRANE PROTEIN (AFU_ORTHOLOGUE AFUA_5G11245)"/>
    <property type="match status" value="1"/>
</dbReference>
<feature type="transmembrane region" description="Helical" evidence="6">
    <location>
        <begin position="65"/>
        <end position="90"/>
    </location>
</feature>
<dbReference type="InterPro" id="IPR049326">
    <property type="entry name" value="Rhodopsin_dom_fungi"/>
</dbReference>
<keyword evidence="4 6" id="KW-0472">Membrane</keyword>
<dbReference type="GO" id="GO:0016020">
    <property type="term" value="C:membrane"/>
    <property type="evidence" value="ECO:0007669"/>
    <property type="project" value="UniProtKB-SubCell"/>
</dbReference>
<dbReference type="AlphaFoldDB" id="A0A9P7E552"/>
<evidence type="ECO:0000256" key="3">
    <source>
        <dbReference type="ARBA" id="ARBA00022989"/>
    </source>
</evidence>
<feature type="transmembrane region" description="Helical" evidence="6">
    <location>
        <begin position="170"/>
        <end position="196"/>
    </location>
</feature>
<comment type="caution">
    <text evidence="8">The sequence shown here is derived from an EMBL/GenBank/DDBJ whole genome shotgun (WGS) entry which is preliminary data.</text>
</comment>
<evidence type="ECO:0000313" key="8">
    <source>
        <dbReference type="EMBL" id="KAG1810947.1"/>
    </source>
</evidence>
<evidence type="ECO:0000259" key="7">
    <source>
        <dbReference type="Pfam" id="PF20684"/>
    </source>
</evidence>
<evidence type="ECO:0000256" key="1">
    <source>
        <dbReference type="ARBA" id="ARBA00004141"/>
    </source>
</evidence>
<feature type="transmembrane region" description="Helical" evidence="6">
    <location>
        <begin position="208"/>
        <end position="227"/>
    </location>
</feature>
<accession>A0A9P7E552</accession>
<dbReference type="OrthoDB" id="3229610at2759"/>
<feature type="transmembrane region" description="Helical" evidence="6">
    <location>
        <begin position="102"/>
        <end position="124"/>
    </location>
</feature>
<dbReference type="Pfam" id="PF20684">
    <property type="entry name" value="Fung_rhodopsin"/>
    <property type="match status" value="1"/>
</dbReference>
<proteinExistence type="inferred from homology"/>
<evidence type="ECO:0000256" key="5">
    <source>
        <dbReference type="ARBA" id="ARBA00038359"/>
    </source>
</evidence>
<feature type="domain" description="Rhodopsin" evidence="7">
    <location>
        <begin position="18"/>
        <end position="196"/>
    </location>
</feature>
<gene>
    <name evidence="8" type="ORF">BJ212DRAFT_1278568</name>
</gene>
<keyword evidence="9" id="KW-1185">Reference proteome</keyword>
<protein>
    <recommendedName>
        <fullName evidence="7">Rhodopsin domain-containing protein</fullName>
    </recommendedName>
</protein>
<organism evidence="8 9">
    <name type="scientific">Suillus subaureus</name>
    <dbReference type="NCBI Taxonomy" id="48587"/>
    <lineage>
        <taxon>Eukaryota</taxon>
        <taxon>Fungi</taxon>
        <taxon>Dikarya</taxon>
        <taxon>Basidiomycota</taxon>
        <taxon>Agaricomycotina</taxon>
        <taxon>Agaricomycetes</taxon>
        <taxon>Agaricomycetidae</taxon>
        <taxon>Boletales</taxon>
        <taxon>Suillineae</taxon>
        <taxon>Suillaceae</taxon>
        <taxon>Suillus</taxon>
    </lineage>
</organism>
<dbReference type="InterPro" id="IPR052337">
    <property type="entry name" value="SAT4-like"/>
</dbReference>
<evidence type="ECO:0000313" key="9">
    <source>
        <dbReference type="Proteomes" id="UP000807769"/>
    </source>
</evidence>
<dbReference type="RefSeq" id="XP_041189727.1">
    <property type="nucleotide sequence ID" value="XM_041331439.1"/>
</dbReference>
<dbReference type="PANTHER" id="PTHR33048:SF47">
    <property type="entry name" value="INTEGRAL MEMBRANE PROTEIN-RELATED"/>
    <property type="match status" value="1"/>
</dbReference>
<dbReference type="GeneID" id="64625456"/>
<comment type="subcellular location">
    <subcellularLocation>
        <location evidence="1">Membrane</location>
        <topology evidence="1">Multi-pass membrane protein</topology>
    </subcellularLocation>
</comment>
<feature type="transmembrane region" description="Helical" evidence="6">
    <location>
        <begin position="136"/>
        <end position="158"/>
    </location>
</feature>
<keyword evidence="2 6" id="KW-0812">Transmembrane</keyword>
<sequence>KVVACIFHGSAIATTSFRLGYQLCTSKFWWEDAWAAVALVFDIICLFGVWAKFTPVDDNPRIYTAMFWLLPITFTSVLWAARISTIYPILRIANPRGALRRTVYAIISSLGVMWTALIVEKVLSCVCHGCHIGSDIAIADLITDVISDLMLVITPLYLLRDVRLTRHQRILITSVFCASMLNTVVSIPTSILLLLAQRSKATLIFAHVKPTTSLVIANLLVIVSFLYRHLRNSTEDLDQPATTRTVEFSTVVDLDQPTVDKNRSIAQTSSIPICTTVSTQAHSTCQGAGQLGESPNDSSL</sequence>
<dbReference type="Proteomes" id="UP000807769">
    <property type="component" value="Unassembled WGS sequence"/>
</dbReference>
<evidence type="ECO:0000256" key="2">
    <source>
        <dbReference type="ARBA" id="ARBA00022692"/>
    </source>
</evidence>
<reference evidence="8" key="1">
    <citation type="journal article" date="2020" name="New Phytol.">
        <title>Comparative genomics reveals dynamic genome evolution in host specialist ectomycorrhizal fungi.</title>
        <authorList>
            <person name="Lofgren L.A."/>
            <person name="Nguyen N.H."/>
            <person name="Vilgalys R."/>
            <person name="Ruytinx J."/>
            <person name="Liao H.L."/>
            <person name="Branco S."/>
            <person name="Kuo A."/>
            <person name="LaButti K."/>
            <person name="Lipzen A."/>
            <person name="Andreopoulos W."/>
            <person name="Pangilinan J."/>
            <person name="Riley R."/>
            <person name="Hundley H."/>
            <person name="Na H."/>
            <person name="Barry K."/>
            <person name="Grigoriev I.V."/>
            <person name="Stajich J.E."/>
            <person name="Kennedy P.G."/>
        </authorList>
    </citation>
    <scope>NUCLEOTIDE SEQUENCE</scope>
    <source>
        <strain evidence="8">MN1</strain>
    </source>
</reference>
<keyword evidence="3 6" id="KW-1133">Transmembrane helix</keyword>
<evidence type="ECO:0000256" key="4">
    <source>
        <dbReference type="ARBA" id="ARBA00023136"/>
    </source>
</evidence>
<feature type="non-terminal residue" evidence="8">
    <location>
        <position position="300"/>
    </location>
</feature>
<dbReference type="EMBL" id="JABBWG010000031">
    <property type="protein sequence ID" value="KAG1810947.1"/>
    <property type="molecule type" value="Genomic_DNA"/>
</dbReference>
<feature type="transmembrane region" description="Helical" evidence="6">
    <location>
        <begin position="33"/>
        <end position="53"/>
    </location>
</feature>
<evidence type="ECO:0000256" key="6">
    <source>
        <dbReference type="SAM" id="Phobius"/>
    </source>
</evidence>
<comment type="similarity">
    <text evidence="5">Belongs to the SAT4 family.</text>
</comment>